<proteinExistence type="predicted"/>
<evidence type="ECO:0000313" key="2">
    <source>
        <dbReference type="EMBL" id="MFC7603988.1"/>
    </source>
</evidence>
<keyword evidence="1" id="KW-0472">Membrane</keyword>
<dbReference type="RefSeq" id="WP_343964989.1">
    <property type="nucleotide sequence ID" value="NZ_BAAAGK010000025.1"/>
</dbReference>
<comment type="caution">
    <text evidence="2">The sequence shown here is derived from an EMBL/GenBank/DDBJ whole genome shotgun (WGS) entry which is preliminary data.</text>
</comment>
<keyword evidence="1" id="KW-1133">Transmembrane helix</keyword>
<evidence type="ECO:0000313" key="3">
    <source>
        <dbReference type="Proteomes" id="UP001596514"/>
    </source>
</evidence>
<keyword evidence="1" id="KW-0812">Transmembrane</keyword>
<evidence type="ECO:0000256" key="1">
    <source>
        <dbReference type="SAM" id="Phobius"/>
    </source>
</evidence>
<keyword evidence="3" id="KW-1185">Reference proteome</keyword>
<protein>
    <submittedName>
        <fullName evidence="2">Uncharacterized protein</fullName>
    </submittedName>
</protein>
<gene>
    <name evidence="2" type="ORF">ACFQVD_28140</name>
</gene>
<sequence length="322" mass="35066">MTLALAVENDELVVEVPEHSPVRLPLAGESRASRLLIFGYPGRGRTRYGLAVLDESGLVMLEAPGSRSRKAVEAFAAGSGLEFEFRAFDTPQQARVALARRSPRWRAVTWRRAPAPLPRLRVPGARSLRPPLGSPKVWWREQLLYVLMWAVLAYGAAFVALVLLNLTSIRADVTRGDAAQGDVTWGMEPLGVAALVLAGLTVVGAVVVVGIGRRRSRHQTAQGRVLRREGQPHCRLVVVHDRLLLETARRTRELDASELLLYSAESGVTGLLVGGGLFHLPGRWNAEDVERFAAGNGLGFQARSLTHEEYLDLTAGAKDAVP</sequence>
<accession>A0ABW2T7D2</accession>
<feature type="transmembrane region" description="Helical" evidence="1">
    <location>
        <begin position="143"/>
        <end position="164"/>
    </location>
</feature>
<feature type="transmembrane region" description="Helical" evidence="1">
    <location>
        <begin position="190"/>
        <end position="211"/>
    </location>
</feature>
<reference evidence="3" key="1">
    <citation type="journal article" date="2019" name="Int. J. Syst. Evol. Microbiol.">
        <title>The Global Catalogue of Microorganisms (GCM) 10K type strain sequencing project: providing services to taxonomists for standard genome sequencing and annotation.</title>
        <authorList>
            <consortium name="The Broad Institute Genomics Platform"/>
            <consortium name="The Broad Institute Genome Sequencing Center for Infectious Disease"/>
            <person name="Wu L."/>
            <person name="Ma J."/>
        </authorList>
    </citation>
    <scope>NUCLEOTIDE SEQUENCE [LARGE SCALE GENOMIC DNA]</scope>
    <source>
        <strain evidence="3">JCM 10083</strain>
    </source>
</reference>
<organism evidence="2 3">
    <name type="scientific">Streptosporangium amethystogenes subsp. fukuiense</name>
    <dbReference type="NCBI Taxonomy" id="698418"/>
    <lineage>
        <taxon>Bacteria</taxon>
        <taxon>Bacillati</taxon>
        <taxon>Actinomycetota</taxon>
        <taxon>Actinomycetes</taxon>
        <taxon>Streptosporangiales</taxon>
        <taxon>Streptosporangiaceae</taxon>
        <taxon>Streptosporangium</taxon>
    </lineage>
</organism>
<dbReference type="Proteomes" id="UP001596514">
    <property type="component" value="Unassembled WGS sequence"/>
</dbReference>
<name>A0ABW2T7D2_9ACTN</name>
<dbReference type="EMBL" id="JBHTEE010000001">
    <property type="protein sequence ID" value="MFC7603988.1"/>
    <property type="molecule type" value="Genomic_DNA"/>
</dbReference>